<gene>
    <name evidence="1" type="ORF">JCM15548_11051</name>
</gene>
<sequence length="83" mass="9188">MALNVNYSLRVNGGNGLGTGVSLLMGPLQLFLLADYIPMQYATVHMEGDEFLMFPNQKELSLKLGLNLIFGRHGHRNKPSLTL</sequence>
<evidence type="ECO:0000313" key="1">
    <source>
        <dbReference type="EMBL" id="GAO28911.1"/>
    </source>
</evidence>
<organism evidence="1 2">
    <name type="scientific">Geofilum rubicundum JCM 15548</name>
    <dbReference type="NCBI Taxonomy" id="1236989"/>
    <lineage>
        <taxon>Bacteria</taxon>
        <taxon>Pseudomonadati</taxon>
        <taxon>Bacteroidota</taxon>
        <taxon>Bacteroidia</taxon>
        <taxon>Marinilabiliales</taxon>
        <taxon>Marinilabiliaceae</taxon>
        <taxon>Geofilum</taxon>
    </lineage>
</organism>
<accession>A0A0E9LUX0</accession>
<name>A0A0E9LUX0_9BACT</name>
<dbReference type="EMBL" id="BAZW01000005">
    <property type="protein sequence ID" value="GAO28911.1"/>
    <property type="molecule type" value="Genomic_DNA"/>
</dbReference>
<keyword evidence="2" id="KW-1185">Reference proteome</keyword>
<protein>
    <submittedName>
        <fullName evidence="1">Uncharacterized protein</fullName>
    </submittedName>
</protein>
<comment type="caution">
    <text evidence="1">The sequence shown here is derived from an EMBL/GenBank/DDBJ whole genome shotgun (WGS) entry which is preliminary data.</text>
</comment>
<proteinExistence type="predicted"/>
<evidence type="ECO:0000313" key="2">
    <source>
        <dbReference type="Proteomes" id="UP000032900"/>
    </source>
</evidence>
<dbReference type="Proteomes" id="UP000032900">
    <property type="component" value="Unassembled WGS sequence"/>
</dbReference>
<dbReference type="STRING" id="1236989.JCM15548_11051"/>
<dbReference type="AlphaFoldDB" id="A0A0E9LUX0"/>
<reference evidence="1 2" key="1">
    <citation type="journal article" date="2015" name="Microbes Environ.">
        <title>Distribution and evolution of nitrogen fixation genes in the phylum bacteroidetes.</title>
        <authorList>
            <person name="Inoue J."/>
            <person name="Oshima K."/>
            <person name="Suda W."/>
            <person name="Sakamoto M."/>
            <person name="Iino T."/>
            <person name="Noda S."/>
            <person name="Hongoh Y."/>
            <person name="Hattori M."/>
            <person name="Ohkuma M."/>
        </authorList>
    </citation>
    <scope>NUCLEOTIDE SEQUENCE [LARGE SCALE GENOMIC DNA]</scope>
    <source>
        <strain evidence="1">JCM 15548</strain>
    </source>
</reference>